<feature type="transmembrane region" description="Helical" evidence="2">
    <location>
        <begin position="112"/>
        <end position="131"/>
    </location>
</feature>
<feature type="compositionally biased region" description="Basic and acidic residues" evidence="1">
    <location>
        <begin position="520"/>
        <end position="535"/>
    </location>
</feature>
<proteinExistence type="predicted"/>
<dbReference type="InterPro" id="IPR018825">
    <property type="entry name" value="DUF2427"/>
</dbReference>
<reference evidence="6 7" key="1">
    <citation type="journal article" date="2011" name="PLoS Pathog.">
        <title>Endophytic Life Strategies Decoded by Genome and Transcriptome Analyses of the Mutualistic Root Symbiont Piriformospora indica.</title>
        <authorList>
            <person name="Zuccaro A."/>
            <person name="Lahrmann U."/>
            <person name="Guldener U."/>
            <person name="Langen G."/>
            <person name="Pfiffi S."/>
            <person name="Biedenkopf D."/>
            <person name="Wong P."/>
            <person name="Samans B."/>
            <person name="Grimm C."/>
            <person name="Basiewicz M."/>
            <person name="Murat C."/>
            <person name="Martin F."/>
            <person name="Kogel K.H."/>
        </authorList>
    </citation>
    <scope>NUCLEOTIDE SEQUENCE [LARGE SCALE GENOMIC DNA]</scope>
    <source>
        <strain evidence="6 7">DSM 11827</strain>
    </source>
</reference>
<name>G4TD47_SERID</name>
<feature type="domain" description="Protein YTP1-like C-terminal" evidence="5">
    <location>
        <begin position="278"/>
        <end position="616"/>
    </location>
</feature>
<dbReference type="FunCoup" id="G4TD47">
    <property type="interactions" value="12"/>
</dbReference>
<evidence type="ECO:0000259" key="5">
    <source>
        <dbReference type="Pfam" id="PF10355"/>
    </source>
</evidence>
<feature type="region of interest" description="Disordered" evidence="1">
    <location>
        <begin position="417"/>
        <end position="437"/>
    </location>
</feature>
<evidence type="ECO:0000256" key="3">
    <source>
        <dbReference type="SAM" id="SignalP"/>
    </source>
</evidence>
<protein>
    <submittedName>
        <fullName evidence="6">Related to YTP1</fullName>
    </submittedName>
</protein>
<dbReference type="InParanoid" id="G4TD47"/>
<keyword evidence="7" id="KW-1185">Reference proteome</keyword>
<feature type="transmembrane region" description="Helical" evidence="2">
    <location>
        <begin position="342"/>
        <end position="359"/>
    </location>
</feature>
<feature type="transmembrane region" description="Helical" evidence="2">
    <location>
        <begin position="379"/>
        <end position="398"/>
    </location>
</feature>
<comment type="caution">
    <text evidence="6">The sequence shown here is derived from an EMBL/GenBank/DDBJ whole genome shotgun (WGS) entry which is preliminary data.</text>
</comment>
<dbReference type="eggNOG" id="ENOG502QW3E">
    <property type="taxonomic scope" value="Eukaryota"/>
</dbReference>
<dbReference type="Proteomes" id="UP000007148">
    <property type="component" value="Unassembled WGS sequence"/>
</dbReference>
<dbReference type="AlphaFoldDB" id="G4TD47"/>
<dbReference type="InterPro" id="IPR018827">
    <property type="entry name" value="YTP1_C"/>
</dbReference>
<gene>
    <name evidence="6" type="ORF">PIIN_03155</name>
</gene>
<organism evidence="6 7">
    <name type="scientific">Serendipita indica (strain DSM 11827)</name>
    <name type="common">Root endophyte fungus</name>
    <name type="synonym">Piriformospora indica</name>
    <dbReference type="NCBI Taxonomy" id="1109443"/>
    <lineage>
        <taxon>Eukaryota</taxon>
        <taxon>Fungi</taxon>
        <taxon>Dikarya</taxon>
        <taxon>Basidiomycota</taxon>
        <taxon>Agaricomycotina</taxon>
        <taxon>Agaricomycetes</taxon>
        <taxon>Sebacinales</taxon>
        <taxon>Serendipitaceae</taxon>
        <taxon>Serendipita</taxon>
    </lineage>
</organism>
<evidence type="ECO:0000313" key="7">
    <source>
        <dbReference type="Proteomes" id="UP000007148"/>
    </source>
</evidence>
<feature type="transmembrane region" description="Helical" evidence="2">
    <location>
        <begin position="84"/>
        <end position="105"/>
    </location>
</feature>
<dbReference type="HOGENOM" id="CLU_012543_0_0_1"/>
<feature type="transmembrane region" description="Helical" evidence="2">
    <location>
        <begin position="592"/>
        <end position="616"/>
    </location>
</feature>
<sequence>MAPRPLLTLLVLGTWAATVYAHGSGHGHGSGAPLEEIDEDEILRYHAPNGVSYYDYDYLAATPKTNTTVFGNVAVIDKRHGGLMMLHATALGISYLGLLPLVIALSAGRHRLATLARSTFWSLNLIGWAAGRAYRRLTPDLYHGSTHATSGAVLIWLSAMVALADIFPALMPHIHKLIHLFKSRIAKRKEEEVEYMLSDSPVPLDDDAHATAYAMFSSHNSHKRPSHWKRHSINSDHSTLHDDHHPHHATSRPSLRSRLLRLASHAIEVVERSLVVYAWGQILSGFTIYVGWGRAEYINGILAHFIKGSIFWWYGILTFARYMGAWASWGWAWNTFSSKSRIMSASFLESLVIFVYGFTQQFMERLGKHPGDPYSAKDIEHISIAVMFWAGGLVGMAVESPAVRRWLIGDDNDAIRDHSHDESERERKGKASLSSPLHVENAHLQRPTPMAQASSSPSPNPLPAVVIGITGIAMSAHHQTYRFQVQIHSLWGFLLLGFAICRCITCFLQWVKPIPSSFSNEKDSVHSRSPRRDSSETIMEDMVENGRDWVGPPSRPPSELVGSIFLGAGGISFICSDEQVTFWAMRTERDDMMMFLNLAIALTAVAYVWTTLILLVSRIAKKKQRLL</sequence>
<evidence type="ECO:0000313" key="6">
    <source>
        <dbReference type="EMBL" id="CCA69256.1"/>
    </source>
</evidence>
<dbReference type="Pfam" id="PF10348">
    <property type="entry name" value="DUF2427"/>
    <property type="match status" value="1"/>
</dbReference>
<keyword evidence="3" id="KW-0732">Signal</keyword>
<keyword evidence="2" id="KW-0812">Transmembrane</keyword>
<feature type="signal peptide" evidence="3">
    <location>
        <begin position="1"/>
        <end position="21"/>
    </location>
</feature>
<dbReference type="OrthoDB" id="4005299at2759"/>
<evidence type="ECO:0000256" key="1">
    <source>
        <dbReference type="SAM" id="MobiDB-lite"/>
    </source>
</evidence>
<dbReference type="STRING" id="1109443.G4TD47"/>
<feature type="region of interest" description="Disordered" evidence="1">
    <location>
        <begin position="518"/>
        <end position="537"/>
    </location>
</feature>
<feature type="transmembrane region" description="Helical" evidence="2">
    <location>
        <begin position="274"/>
        <end position="292"/>
    </location>
</feature>
<dbReference type="PANTHER" id="PTHR31685">
    <property type="entry name" value="INTEGRAL MEMBRANE PROTEIN (AFU_ORTHOLOGUE AFUA_6G12730)-RELATED"/>
    <property type="match status" value="1"/>
</dbReference>
<feature type="transmembrane region" description="Helical" evidence="2">
    <location>
        <begin position="312"/>
        <end position="333"/>
    </location>
</feature>
<accession>G4TD47</accession>
<keyword evidence="2" id="KW-0472">Membrane</keyword>
<feature type="compositionally biased region" description="Basic and acidic residues" evidence="1">
    <location>
        <begin position="417"/>
        <end position="429"/>
    </location>
</feature>
<keyword evidence="2" id="KW-1133">Transmembrane helix</keyword>
<dbReference type="PANTHER" id="PTHR31685:SF3">
    <property type="entry name" value="INTEGRAL MEMBRANE PROTEIN (AFU_ORTHOLOGUE AFUA_6G12730)"/>
    <property type="match status" value="1"/>
</dbReference>
<feature type="transmembrane region" description="Helical" evidence="2">
    <location>
        <begin position="490"/>
        <end position="511"/>
    </location>
</feature>
<feature type="chain" id="PRO_5003468666" evidence="3">
    <location>
        <begin position="22"/>
        <end position="627"/>
    </location>
</feature>
<dbReference type="OMA" id="WAGCFGE"/>
<evidence type="ECO:0000259" key="4">
    <source>
        <dbReference type="Pfam" id="PF10348"/>
    </source>
</evidence>
<evidence type="ECO:0000256" key="2">
    <source>
        <dbReference type="SAM" id="Phobius"/>
    </source>
</evidence>
<feature type="domain" description="DUF2427" evidence="4">
    <location>
        <begin position="77"/>
        <end position="166"/>
    </location>
</feature>
<feature type="transmembrane region" description="Helical" evidence="2">
    <location>
        <begin position="151"/>
        <end position="174"/>
    </location>
</feature>
<dbReference type="EMBL" id="CAFZ01000050">
    <property type="protein sequence ID" value="CCA69256.1"/>
    <property type="molecule type" value="Genomic_DNA"/>
</dbReference>
<dbReference type="Pfam" id="PF10355">
    <property type="entry name" value="Ytp1"/>
    <property type="match status" value="1"/>
</dbReference>